<dbReference type="PANTHER" id="PTHR43300:SF4">
    <property type="entry name" value="ACYL-[ACYL-CARRIER-PROTEIN]--UDP-N-ACETYLGLUCOSAMINE O-ACYLTRANSFERASE"/>
    <property type="match status" value="1"/>
</dbReference>
<dbReference type="InterPro" id="IPR011004">
    <property type="entry name" value="Trimer_LpxA-like_sf"/>
</dbReference>
<evidence type="ECO:0000259" key="3">
    <source>
        <dbReference type="Pfam" id="PF22725"/>
    </source>
</evidence>
<dbReference type="GO" id="GO:0016740">
    <property type="term" value="F:transferase activity"/>
    <property type="evidence" value="ECO:0007669"/>
    <property type="project" value="UniProtKB-KW"/>
</dbReference>
<dbReference type="InterPro" id="IPR055170">
    <property type="entry name" value="GFO_IDH_MocA-like_dom"/>
</dbReference>
<gene>
    <name evidence="4" type="ORF">AMJ83_11105</name>
</gene>
<dbReference type="Pfam" id="PF00132">
    <property type="entry name" value="Hexapep"/>
    <property type="match status" value="2"/>
</dbReference>
<evidence type="ECO:0000256" key="2">
    <source>
        <dbReference type="ARBA" id="ARBA00022737"/>
    </source>
</evidence>
<evidence type="ECO:0000313" key="4">
    <source>
        <dbReference type="EMBL" id="KPK62370.1"/>
    </source>
</evidence>
<feature type="domain" description="GFO/IDH/MocA-like oxidoreductase" evidence="3">
    <location>
        <begin position="3"/>
        <end position="72"/>
    </location>
</feature>
<dbReference type="EMBL" id="LJUJ01000040">
    <property type="protein sequence ID" value="KPK62370.1"/>
    <property type="molecule type" value="Genomic_DNA"/>
</dbReference>
<dbReference type="InterPro" id="IPR050179">
    <property type="entry name" value="Trans_hexapeptide_repeat"/>
</dbReference>
<reference evidence="4 5" key="1">
    <citation type="journal article" date="2015" name="Microbiome">
        <title>Genomic resolution of linkages in carbon, nitrogen, and sulfur cycling among widespread estuary sediment bacteria.</title>
        <authorList>
            <person name="Baker B.J."/>
            <person name="Lazar C.S."/>
            <person name="Teske A.P."/>
            <person name="Dick G.J."/>
        </authorList>
    </citation>
    <scope>NUCLEOTIDE SEQUENCE [LARGE SCALE GENOMIC DNA]</scope>
    <source>
        <strain evidence="4">SM23_42</strain>
    </source>
</reference>
<dbReference type="Gene3D" id="2.160.10.10">
    <property type="entry name" value="Hexapeptide repeat proteins"/>
    <property type="match status" value="1"/>
</dbReference>
<dbReference type="PROSITE" id="PS00101">
    <property type="entry name" value="HEXAPEP_TRANSFERASES"/>
    <property type="match status" value="1"/>
</dbReference>
<keyword evidence="2" id="KW-0677">Repeat</keyword>
<keyword evidence="1" id="KW-0808">Transferase</keyword>
<dbReference type="SUPFAM" id="SSF55347">
    <property type="entry name" value="Glyceraldehyde-3-phosphate dehydrogenase-like, C-terminal domain"/>
    <property type="match status" value="1"/>
</dbReference>
<accession>A0A0S8FQG8</accession>
<evidence type="ECO:0000256" key="1">
    <source>
        <dbReference type="ARBA" id="ARBA00022679"/>
    </source>
</evidence>
<dbReference type="Gene3D" id="3.30.360.10">
    <property type="entry name" value="Dihydrodipicolinate Reductase, domain 2"/>
    <property type="match status" value="1"/>
</dbReference>
<name>A0A0S8FQG8_UNCW3</name>
<organism evidence="4 5">
    <name type="scientific">candidate division WOR_3 bacterium SM23_42</name>
    <dbReference type="NCBI Taxonomy" id="1703779"/>
    <lineage>
        <taxon>Bacteria</taxon>
        <taxon>Bacteria division WOR-3</taxon>
    </lineage>
</organism>
<comment type="caution">
    <text evidence="4">The sequence shown here is derived from an EMBL/GenBank/DDBJ whole genome shotgun (WGS) entry which is preliminary data.</text>
</comment>
<sequence>SFAPHDISVILYLLNEQPNSLSAIGGNYVQRDIADVTLTTMDFPSGVQCHIFVSWLHPYKEQKLVVVGDQKMAVFDDLTAEKLFLYPHKIEWQNRAPIARKADAQVVPVNMEEPLRQECKHFIECVENGWTPYTDGYEGLNVLSILYSAQNSLNNAGLKVTFDKHKSGKVKREGVFIHSTAIVAENAKIGKGTKIWNNSQIQPGAQIGENCVIGHNCFVDSRARVGNGVKLESNIDVWDLITLETHVFVGPSAVFTNDLNPLYPKYGKWLPILVREGASIGANATIICGITIGRWAFIGAGAVVREDVPDYAVVVGVPAEIIGWMCECGNKLKFRNGGARCSKCSRSYKKVDKKVEQIA</sequence>
<dbReference type="Proteomes" id="UP000051373">
    <property type="component" value="Unassembled WGS sequence"/>
</dbReference>
<feature type="non-terminal residue" evidence="4">
    <location>
        <position position="1"/>
    </location>
</feature>
<dbReference type="STRING" id="1703779.AMJ83_11105"/>
<dbReference type="InterPro" id="IPR001451">
    <property type="entry name" value="Hexapep"/>
</dbReference>
<protein>
    <recommendedName>
        <fullName evidence="3">GFO/IDH/MocA-like oxidoreductase domain-containing protein</fullName>
    </recommendedName>
</protein>
<dbReference type="CDD" id="cd03358">
    <property type="entry name" value="LbH_WxcM_N_like"/>
    <property type="match status" value="1"/>
</dbReference>
<dbReference type="InterPro" id="IPR018357">
    <property type="entry name" value="Hexapep_transf_CS"/>
</dbReference>
<dbReference type="PANTHER" id="PTHR43300">
    <property type="entry name" value="ACETYLTRANSFERASE"/>
    <property type="match status" value="1"/>
</dbReference>
<proteinExistence type="predicted"/>
<dbReference type="Pfam" id="PF22725">
    <property type="entry name" value="GFO_IDH_MocA_C3"/>
    <property type="match status" value="1"/>
</dbReference>
<dbReference type="PATRIC" id="fig|1703779.3.peg.405"/>
<dbReference type="SUPFAM" id="SSF51161">
    <property type="entry name" value="Trimeric LpxA-like enzymes"/>
    <property type="match status" value="1"/>
</dbReference>
<evidence type="ECO:0000313" key="5">
    <source>
        <dbReference type="Proteomes" id="UP000051373"/>
    </source>
</evidence>
<dbReference type="AlphaFoldDB" id="A0A0S8FQG8"/>